<feature type="compositionally biased region" description="Pro residues" evidence="8">
    <location>
        <begin position="1459"/>
        <end position="1476"/>
    </location>
</feature>
<feature type="coiled-coil region" evidence="7">
    <location>
        <begin position="653"/>
        <end position="749"/>
    </location>
</feature>
<comment type="caution">
    <text evidence="10">The sequence shown here is derived from an EMBL/GenBank/DDBJ whole genome shotgun (WGS) entry which is preliminary data.</text>
</comment>
<gene>
    <name evidence="10" type="ORF">G6F64_000528</name>
</gene>
<dbReference type="SMART" id="SM00129">
    <property type="entry name" value="KISc"/>
    <property type="match status" value="1"/>
</dbReference>
<feature type="compositionally biased region" description="Polar residues" evidence="8">
    <location>
        <begin position="1497"/>
        <end position="1508"/>
    </location>
</feature>
<dbReference type="PANTHER" id="PTHR47969:SF15">
    <property type="entry name" value="CHROMOSOME-ASSOCIATED KINESIN KIF4A-RELATED"/>
    <property type="match status" value="1"/>
</dbReference>
<dbReference type="Pfam" id="PF10354">
    <property type="entry name" value="BMT5-like"/>
    <property type="match status" value="1"/>
</dbReference>
<feature type="coiled-coil region" evidence="7">
    <location>
        <begin position="524"/>
        <end position="596"/>
    </location>
</feature>
<feature type="binding site" evidence="6">
    <location>
        <begin position="89"/>
        <end position="96"/>
    </location>
    <ligand>
        <name>ATP</name>
        <dbReference type="ChEBI" id="CHEBI:30616"/>
    </ligand>
</feature>
<dbReference type="GO" id="GO:0051231">
    <property type="term" value="P:spindle elongation"/>
    <property type="evidence" value="ECO:0007669"/>
    <property type="project" value="TreeGrafter"/>
</dbReference>
<feature type="region of interest" description="Disordered" evidence="8">
    <location>
        <begin position="1361"/>
        <end position="1386"/>
    </location>
</feature>
<feature type="coiled-coil region" evidence="7">
    <location>
        <begin position="1543"/>
        <end position="1706"/>
    </location>
</feature>
<dbReference type="Proteomes" id="UP000716291">
    <property type="component" value="Unassembled WGS sequence"/>
</dbReference>
<dbReference type="SUPFAM" id="SSF52540">
    <property type="entry name" value="P-loop containing nucleoside triphosphate hydrolases"/>
    <property type="match status" value="1"/>
</dbReference>
<proteinExistence type="inferred from homology"/>
<dbReference type="PROSITE" id="PS50067">
    <property type="entry name" value="KINESIN_MOTOR_2"/>
    <property type="match status" value="1"/>
</dbReference>
<evidence type="ECO:0000256" key="7">
    <source>
        <dbReference type="SAM" id="Coils"/>
    </source>
</evidence>
<evidence type="ECO:0000256" key="1">
    <source>
        <dbReference type="ARBA" id="ARBA00004496"/>
    </source>
</evidence>
<dbReference type="PROSITE" id="PS00411">
    <property type="entry name" value="KINESIN_MOTOR_1"/>
    <property type="match status" value="1"/>
</dbReference>
<dbReference type="InterPro" id="IPR019446">
    <property type="entry name" value="BMT5-like"/>
</dbReference>
<keyword evidence="4 6" id="KW-0067">ATP-binding</keyword>
<dbReference type="OrthoDB" id="3176171at2759"/>
<accession>A0A9P7BX69</accession>
<dbReference type="PRINTS" id="PR00380">
    <property type="entry name" value="KINESINHEAVY"/>
</dbReference>
<comment type="similarity">
    <text evidence="6">Belongs to the TRAFAC class myosin-kinesin ATPase superfamily. Kinesin family.</text>
</comment>
<dbReference type="GO" id="GO:0008017">
    <property type="term" value="F:microtubule binding"/>
    <property type="evidence" value="ECO:0007669"/>
    <property type="project" value="InterPro"/>
</dbReference>
<dbReference type="GO" id="GO:0005524">
    <property type="term" value="F:ATP binding"/>
    <property type="evidence" value="ECO:0007669"/>
    <property type="project" value="UniProtKB-UniRule"/>
</dbReference>
<dbReference type="GO" id="GO:0007018">
    <property type="term" value="P:microtubule-based movement"/>
    <property type="evidence" value="ECO:0007669"/>
    <property type="project" value="InterPro"/>
</dbReference>
<dbReference type="InterPro" id="IPR001752">
    <property type="entry name" value="Kinesin_motor_dom"/>
</dbReference>
<evidence type="ECO:0000256" key="6">
    <source>
        <dbReference type="PROSITE-ProRule" id="PRU00283"/>
    </source>
</evidence>
<protein>
    <recommendedName>
        <fullName evidence="9">Kinesin motor domain-containing protein</fullName>
    </recommendedName>
</protein>
<feature type="compositionally biased region" description="Low complexity" evidence="8">
    <location>
        <begin position="1477"/>
        <end position="1486"/>
    </location>
</feature>
<dbReference type="GO" id="GO:0003777">
    <property type="term" value="F:microtubule motor activity"/>
    <property type="evidence" value="ECO:0007669"/>
    <property type="project" value="InterPro"/>
</dbReference>
<keyword evidence="3 6" id="KW-0547">Nucleotide-binding</keyword>
<dbReference type="GO" id="GO:0070042">
    <property type="term" value="F:rRNA (uridine-N3-)-methyltransferase activity"/>
    <property type="evidence" value="ECO:0007669"/>
    <property type="project" value="InterPro"/>
</dbReference>
<feature type="coiled-coil region" evidence="7">
    <location>
        <begin position="1280"/>
        <end position="1339"/>
    </location>
</feature>
<feature type="coiled-coil region" evidence="7">
    <location>
        <begin position="1127"/>
        <end position="1248"/>
    </location>
</feature>
<dbReference type="Gene3D" id="3.40.850.10">
    <property type="entry name" value="Kinesin motor domain"/>
    <property type="match status" value="1"/>
</dbReference>
<dbReference type="InterPro" id="IPR027417">
    <property type="entry name" value="P-loop_NTPase"/>
</dbReference>
<evidence type="ECO:0000256" key="8">
    <source>
        <dbReference type="SAM" id="MobiDB-lite"/>
    </source>
</evidence>
<dbReference type="GO" id="GO:0005875">
    <property type="term" value="C:microtubule associated complex"/>
    <property type="evidence" value="ECO:0007669"/>
    <property type="project" value="TreeGrafter"/>
</dbReference>
<sequence length="1942" mass="220029">MNTNSVQVALRIRPLTEKDKSQPRFSHSTDSDVLKVHENSIVIAPHQKSYVFDHVLDASSTQEQVFNTIASDFVDRFIDGFNVTILAYGQTSSGKTYTMGTTIDNQSHTEQEGIIPRAISFTSANAFSATSNLRAPAKSFSTNVKLRPVSMMAPISRRASNASIPTNDKSTRYTILVSFIEIYNEELVDLLNPAPPSERAPVSIREDTKGNIIWTGLKEVPVSSTEDVLKYLQIGTENRATGSTDMNAKSSRSHAIFSVTLKQEKWVSTNNSKKELPLPVAKQPSQRGLSHRHSTLNVKALVGQMEKQSKPEEMEEQGEWMVTQSKFHFVDLAGSERLKRTAAEGERRKEGININAGLLALGNVISALSDPSKKPTHIPYRDSKLTRLLQDSLGGNASTLMIACVSSAEIDLTETANTIKYAYRARNIKNKAERNEIEEWMTNDNVDHLRHIISKLKTEIRCLKNRNSPSSSTSTSSSLAPPRGLLSPSTSSSCTIERHSSIYPSSSATTTITVPENCEYFEPSADTTLVVADLKRQIEELQNELTVTRERNLLVESQLQKRPSDTEFQHLVEPVIKEYETSISKLESQLAMTRAALSHSDQALAEQQMKITEYESLQASEIKALDELKKKLLLAIERERTSEGCCSELKARLEASENTSMRDKQMLEELRERVSTFKKLDQETEMYMNDLEARLLESEAERLQLQEKLASIEFEDLDKEQERAVAKKLEESELKCRELEQELEKLKMSKRQPKPIEAVDQAIQSELNVDHSSLEKISELMMIVNEKQSKIELLELRLSEIEELKKELTELQEAHIEEIDKMQDALTHLKEQCSQYQAQFTEEQERNQSLKDAIEKLHKSSESHSLEMQKSQEECQRLQEQLRAQERSSQITLCQRLEELERFKLDLHALQLVEEKQDAIIQGLESKLGEMDHLVKSLREQLDKCNVSIERLQSDNETKTKAAADMQKQLSAMIKDVSGMGVEKKQLERVMYFMESTLRMQEAKSEKTMETLKDIKQHYRVREEEIEEKRRTLSLLSAEKEKLSQTLEQVVHRASQGDETVKSLVSELEETKVKLDEQIKKSECLEQDVAKRDEELQHLEVLKGRVCELEQKIKDNQIADIERKAELDKLELALQAQLTQNEALVKTIAELENSLKMERALVSAQDASGMISELEDKLTKLQEVKKKEDDVWKAQMEKLKEELHAAHKENQHKHLNLQNLEASLCEARQQLSDALERQKSQEEEDKTEKVLSEYENGLNSLKINHTSSHSTETILTDATQEELIERITQLQEDNTQLVKLNESLEAQLVLQRSQLTLETKNLELELMKLTAANERLEKEMEQIVPRNSMVIGNLVSQNEDLAHFTSPPHTPRMSSPPSAGNGAASYKLQRDISSTNIARLSKSGNYRPISSTLGDSLAAEEETKRISTLSSRSEVVSPRPSSSLRNGRPIVASNSLPPLTAPPSNPLPPIPTPLPSLPVSVPSSPSFDDSIHEPDSPTAQSYSLSASPTSLYRQNSAASTSFSEIMNATHSTNFTPEHYDKLVRSLQRKAQHAESDIKAHQEVISKLESQLTRSESSIKEAKKQLDSLNREKQAYTMEIQNLRTQVTQFQTQQKSFSEESLVGRKQLEEELEKQKELREKAEKARRILEDRMEELMNKKNNKHLPTLLANVLTRVLSKAEKRKEQARKADAQVTNLEKAKKNQVKNTTTRRERPDINLEDKLLLVGEGNFSFARSLAENYLSGGAEGMIATCYDSEEVLYEKYEEAKENVELIREFGATVMFEVDATKFSKEIKKSKYTKIIFNFPHAGAGIKDQDRNVIANQKLLNGFFEAAAPLLTAEGEIQITLKTCKPYNLWAVKSLAKVSGLLASKGTRPFYPEDFPGYEHRRTLGYKKGVSKDSNMEILSAAPKTFTFVRKQVMEAENEKSLIGKRKRDEEDSEEE</sequence>
<dbReference type="InterPro" id="IPR019821">
    <property type="entry name" value="Kinesin_motor_CS"/>
</dbReference>
<feature type="compositionally biased region" description="Low complexity" evidence="8">
    <location>
        <begin position="1375"/>
        <end position="1385"/>
    </location>
</feature>
<feature type="coiled-coil region" evidence="7">
    <location>
        <begin position="784"/>
        <end position="888"/>
    </location>
</feature>
<feature type="compositionally biased region" description="Low complexity" evidence="8">
    <location>
        <begin position="468"/>
        <end position="478"/>
    </location>
</feature>
<evidence type="ECO:0000256" key="2">
    <source>
        <dbReference type="ARBA" id="ARBA00022490"/>
    </source>
</evidence>
<dbReference type="InterPro" id="IPR027640">
    <property type="entry name" value="Kinesin-like_fam"/>
</dbReference>
<feature type="region of interest" description="Disordered" evidence="8">
    <location>
        <begin position="464"/>
        <end position="493"/>
    </location>
</feature>
<keyword evidence="11" id="KW-1185">Reference proteome</keyword>
<dbReference type="InterPro" id="IPR036961">
    <property type="entry name" value="Kinesin_motor_dom_sf"/>
</dbReference>
<keyword evidence="2" id="KW-0963">Cytoplasm</keyword>
<evidence type="ECO:0000256" key="5">
    <source>
        <dbReference type="ARBA" id="ARBA00023054"/>
    </source>
</evidence>
<dbReference type="GO" id="GO:0007052">
    <property type="term" value="P:mitotic spindle organization"/>
    <property type="evidence" value="ECO:0007669"/>
    <property type="project" value="TreeGrafter"/>
</dbReference>
<comment type="subcellular location">
    <subcellularLocation>
        <location evidence="1">Cytoplasm</location>
    </subcellularLocation>
</comment>
<keyword evidence="5 7" id="KW-0175">Coiled coil</keyword>
<evidence type="ECO:0000256" key="3">
    <source>
        <dbReference type="ARBA" id="ARBA00022741"/>
    </source>
</evidence>
<feature type="compositionally biased region" description="Low complexity" evidence="8">
    <location>
        <begin position="1430"/>
        <end position="1443"/>
    </location>
</feature>
<feature type="domain" description="Kinesin motor" evidence="9">
    <location>
        <begin position="5"/>
        <end position="428"/>
    </location>
</feature>
<dbReference type="GO" id="GO:0005737">
    <property type="term" value="C:cytoplasm"/>
    <property type="evidence" value="ECO:0007669"/>
    <property type="project" value="UniProtKB-SubCell"/>
</dbReference>
<organism evidence="10 11">
    <name type="scientific">Rhizopus oryzae</name>
    <name type="common">Mucormycosis agent</name>
    <name type="synonym">Rhizopus arrhizus var. delemar</name>
    <dbReference type="NCBI Taxonomy" id="64495"/>
    <lineage>
        <taxon>Eukaryota</taxon>
        <taxon>Fungi</taxon>
        <taxon>Fungi incertae sedis</taxon>
        <taxon>Mucoromycota</taxon>
        <taxon>Mucoromycotina</taxon>
        <taxon>Mucoromycetes</taxon>
        <taxon>Mucorales</taxon>
        <taxon>Mucorineae</taxon>
        <taxon>Rhizopodaceae</taxon>
        <taxon>Rhizopus</taxon>
    </lineage>
</organism>
<evidence type="ECO:0000259" key="9">
    <source>
        <dbReference type="PROSITE" id="PS50067"/>
    </source>
</evidence>
<feature type="coiled-coil region" evidence="7">
    <location>
        <begin position="921"/>
        <end position="969"/>
    </location>
</feature>
<keyword evidence="6" id="KW-0505">Motor protein</keyword>
<dbReference type="GO" id="GO:0070475">
    <property type="term" value="P:rRNA base methylation"/>
    <property type="evidence" value="ECO:0007669"/>
    <property type="project" value="InterPro"/>
</dbReference>
<feature type="coiled-coil region" evidence="7">
    <location>
        <begin position="1009"/>
        <end position="1088"/>
    </location>
</feature>
<evidence type="ECO:0000256" key="4">
    <source>
        <dbReference type="ARBA" id="ARBA00022840"/>
    </source>
</evidence>
<dbReference type="EMBL" id="JAANQT010000032">
    <property type="protein sequence ID" value="KAG1315618.1"/>
    <property type="molecule type" value="Genomic_DNA"/>
</dbReference>
<dbReference type="Pfam" id="PF00225">
    <property type="entry name" value="Kinesin"/>
    <property type="match status" value="1"/>
</dbReference>
<dbReference type="PANTHER" id="PTHR47969">
    <property type="entry name" value="CHROMOSOME-ASSOCIATED KINESIN KIF4A-RELATED"/>
    <property type="match status" value="1"/>
</dbReference>
<evidence type="ECO:0000313" key="10">
    <source>
        <dbReference type="EMBL" id="KAG1315618.1"/>
    </source>
</evidence>
<feature type="region of interest" description="Disordered" evidence="8">
    <location>
        <begin position="1414"/>
        <end position="1508"/>
    </location>
</feature>
<evidence type="ECO:0000313" key="11">
    <source>
        <dbReference type="Proteomes" id="UP000716291"/>
    </source>
</evidence>
<reference evidence="10" key="1">
    <citation type="journal article" date="2020" name="Microb. Genom.">
        <title>Genetic diversity of clinical and environmental Mucorales isolates obtained from an investigation of mucormycosis cases among solid organ transplant recipients.</title>
        <authorList>
            <person name="Nguyen M.H."/>
            <person name="Kaul D."/>
            <person name="Muto C."/>
            <person name="Cheng S.J."/>
            <person name="Richter R.A."/>
            <person name="Bruno V.M."/>
            <person name="Liu G."/>
            <person name="Beyhan S."/>
            <person name="Sundermann A.J."/>
            <person name="Mounaud S."/>
            <person name="Pasculle A.W."/>
            <person name="Nierman W.C."/>
            <person name="Driscoll E."/>
            <person name="Cumbie R."/>
            <person name="Clancy C.J."/>
            <person name="Dupont C.L."/>
        </authorList>
    </citation>
    <scope>NUCLEOTIDE SEQUENCE</scope>
    <source>
        <strain evidence="10">GL11</strain>
    </source>
</reference>
<name>A0A9P7BX69_RHIOR</name>